<protein>
    <recommendedName>
        <fullName evidence="1">Prenylated flavin chaperone LpdD-like domain-containing protein</fullName>
    </recommendedName>
</protein>
<reference evidence="2" key="1">
    <citation type="journal article" date="2021" name="PeerJ">
        <title>Extensive microbial diversity within the chicken gut microbiome revealed by metagenomics and culture.</title>
        <authorList>
            <person name="Gilroy R."/>
            <person name="Ravi A."/>
            <person name="Getino M."/>
            <person name="Pursley I."/>
            <person name="Horton D.L."/>
            <person name="Alikhan N.F."/>
            <person name="Baker D."/>
            <person name="Gharbi K."/>
            <person name="Hall N."/>
            <person name="Watson M."/>
            <person name="Adriaenssens E.M."/>
            <person name="Foster-Nyarko E."/>
            <person name="Jarju S."/>
            <person name="Secka A."/>
            <person name="Antonio M."/>
            <person name="Oren A."/>
            <person name="Chaudhuri R.R."/>
            <person name="La Ragione R."/>
            <person name="Hildebrand F."/>
            <person name="Pallen M.J."/>
        </authorList>
    </citation>
    <scope>NUCLEOTIDE SEQUENCE</scope>
    <source>
        <strain evidence="2">ChiGjej2B2-19336</strain>
    </source>
</reference>
<sequence>MNSFGPFIAGSGNFRVEAFCRMAGEDLIISISGGESPHVGAVALAVPRETGRADNIGLLCAPGHRDDLPAHALAKKICAVLGRTVCLTVGLHVDNAGADDIALLVKNAEEAVATLTRAMQRVSAGISRA</sequence>
<reference evidence="2" key="2">
    <citation type="submission" date="2021-09" db="EMBL/GenBank/DDBJ databases">
        <authorList>
            <person name="Gilroy R."/>
        </authorList>
    </citation>
    <scope>NUCLEOTIDE SEQUENCE</scope>
    <source>
        <strain evidence="2">ChiGjej2B2-19336</strain>
    </source>
</reference>
<accession>A0A921AUU6</accession>
<dbReference type="EMBL" id="DYZA01000028">
    <property type="protein sequence ID" value="HJD96310.1"/>
    <property type="molecule type" value="Genomic_DNA"/>
</dbReference>
<dbReference type="Pfam" id="PF21758">
    <property type="entry name" value="PAC_bac"/>
    <property type="match status" value="1"/>
</dbReference>
<feature type="domain" description="Prenylated flavin chaperone LpdD-like" evidence="1">
    <location>
        <begin position="11"/>
        <end position="119"/>
    </location>
</feature>
<dbReference type="Proteomes" id="UP000698963">
    <property type="component" value="Unassembled WGS sequence"/>
</dbReference>
<dbReference type="AlphaFoldDB" id="A0A921AUU6"/>
<dbReference type="InterPro" id="IPR048844">
    <property type="entry name" value="LpdD_chaperone-like"/>
</dbReference>
<dbReference type="RefSeq" id="WP_304120537.1">
    <property type="nucleotide sequence ID" value="NZ_DYZA01000028.1"/>
</dbReference>
<gene>
    <name evidence="2" type="ORF">K8W16_01510</name>
</gene>
<evidence type="ECO:0000313" key="2">
    <source>
        <dbReference type="EMBL" id="HJD96310.1"/>
    </source>
</evidence>
<organism evidence="2 3">
    <name type="scientific">Mailhella massiliensis</name>
    <dbReference type="NCBI Taxonomy" id="1903261"/>
    <lineage>
        <taxon>Bacteria</taxon>
        <taxon>Pseudomonadati</taxon>
        <taxon>Thermodesulfobacteriota</taxon>
        <taxon>Desulfovibrionia</taxon>
        <taxon>Desulfovibrionales</taxon>
        <taxon>Desulfovibrionaceae</taxon>
        <taxon>Mailhella</taxon>
    </lineage>
</organism>
<evidence type="ECO:0000259" key="1">
    <source>
        <dbReference type="Pfam" id="PF21758"/>
    </source>
</evidence>
<comment type="caution">
    <text evidence="2">The sequence shown here is derived from an EMBL/GenBank/DDBJ whole genome shotgun (WGS) entry which is preliminary data.</text>
</comment>
<evidence type="ECO:0000313" key="3">
    <source>
        <dbReference type="Proteomes" id="UP000698963"/>
    </source>
</evidence>
<name>A0A921AUU6_9BACT</name>
<proteinExistence type="predicted"/>